<comment type="domain">
    <text evidence="11">The J domain is necessary and sufficient to stimulate DnaK ATPase activity. Zinc center 1 plays an important role in the autonomous, DnaK-independent chaperone activity of DnaJ. Zinc center 2 is essential for interaction with DnaK and for DnaJ activity.</text>
</comment>
<comment type="subunit">
    <text evidence="11">Homodimer.</text>
</comment>
<dbReference type="InterPro" id="IPR002939">
    <property type="entry name" value="DnaJ_C"/>
</dbReference>
<dbReference type="PROSITE" id="PS51188">
    <property type="entry name" value="ZF_CR"/>
    <property type="match status" value="1"/>
</dbReference>
<dbReference type="InterPro" id="IPR001305">
    <property type="entry name" value="HSP_DnaJ_Cys-rich_dom"/>
</dbReference>
<dbReference type="CDD" id="cd06257">
    <property type="entry name" value="DnaJ"/>
    <property type="match status" value="1"/>
</dbReference>
<dbReference type="InterPro" id="IPR001623">
    <property type="entry name" value="DnaJ_domain"/>
</dbReference>
<reference evidence="16 17" key="1">
    <citation type="submission" date="2018-09" db="EMBL/GenBank/DDBJ databases">
        <title>Discovery and Ecogenomic Context for Candidatus Cryosericales, a Global Caldiserica Order Active in Thawing Permafrost.</title>
        <authorList>
            <person name="Martinez M.A."/>
            <person name="Woodcroft B.J."/>
            <person name="Ignacio Espinoza J.C."/>
            <person name="Zayed A."/>
            <person name="Singleton C.M."/>
            <person name="Boyd J."/>
            <person name="Li Y.-F."/>
            <person name="Purvine S."/>
            <person name="Maughan H."/>
            <person name="Hodgkins S.B."/>
            <person name="Anderson D."/>
            <person name="Sederholm M."/>
            <person name="Temperton B."/>
            <person name="Saleska S.R."/>
            <person name="Tyson G.W."/>
            <person name="Rich V.I."/>
        </authorList>
    </citation>
    <scope>NUCLEOTIDE SEQUENCE [LARGE SCALE GENOMIC DNA]</scope>
    <source>
        <strain evidence="16 17">SMC7</strain>
    </source>
</reference>
<feature type="zinc finger region" description="CR-type" evidence="12">
    <location>
        <begin position="140"/>
        <end position="222"/>
    </location>
</feature>
<feature type="binding site" evidence="11">
    <location>
        <position position="156"/>
    </location>
    <ligand>
        <name>Zn(2+)</name>
        <dbReference type="ChEBI" id="CHEBI:29105"/>
        <label>1</label>
    </ligand>
</feature>
<keyword evidence="4 11" id="KW-0677">Repeat</keyword>
<keyword evidence="17" id="KW-1185">Reference proteome</keyword>
<comment type="similarity">
    <text evidence="9 11">Belongs to the DnaJ family.</text>
</comment>
<feature type="domain" description="J" evidence="14">
    <location>
        <begin position="6"/>
        <end position="71"/>
    </location>
</feature>
<dbReference type="SUPFAM" id="SSF46565">
    <property type="entry name" value="Chaperone J-domain"/>
    <property type="match status" value="1"/>
</dbReference>
<feature type="repeat" description="CXXCXGXG motif" evidence="11">
    <location>
        <begin position="153"/>
        <end position="160"/>
    </location>
</feature>
<feature type="binding site" evidence="11">
    <location>
        <position position="199"/>
    </location>
    <ligand>
        <name>Zn(2+)</name>
        <dbReference type="ChEBI" id="CHEBI:29105"/>
        <label>2</label>
    </ligand>
</feature>
<dbReference type="InterPro" id="IPR012724">
    <property type="entry name" value="DnaJ"/>
</dbReference>
<accession>A0A398D3M0</accession>
<feature type="binding site" evidence="11">
    <location>
        <position position="196"/>
    </location>
    <ligand>
        <name>Zn(2+)</name>
        <dbReference type="ChEBI" id="CHEBI:29105"/>
        <label>2</label>
    </ligand>
</feature>
<dbReference type="NCBIfam" id="NF008035">
    <property type="entry name" value="PRK10767.1"/>
    <property type="match status" value="1"/>
</dbReference>
<organism evidence="16 17">
    <name type="scientific">Candidatus Cryosericum terrychapinii</name>
    <dbReference type="NCBI Taxonomy" id="2290919"/>
    <lineage>
        <taxon>Bacteria</taxon>
        <taxon>Pseudomonadati</taxon>
        <taxon>Caldisericota/Cryosericota group</taxon>
        <taxon>Candidatus Cryosericota</taxon>
        <taxon>Candidatus Cryosericia</taxon>
        <taxon>Candidatus Cryosericales</taxon>
        <taxon>Candidatus Cryosericaceae</taxon>
        <taxon>Candidatus Cryosericum</taxon>
    </lineage>
</organism>
<dbReference type="RefSeq" id="WP_119089117.1">
    <property type="nucleotide sequence ID" value="NZ_QXIS01000025.1"/>
</dbReference>
<dbReference type="GO" id="GO:0009408">
    <property type="term" value="P:response to heat"/>
    <property type="evidence" value="ECO:0007669"/>
    <property type="project" value="InterPro"/>
</dbReference>
<keyword evidence="3 11" id="KW-0479">Metal-binding</keyword>
<dbReference type="PROSITE" id="PS50076">
    <property type="entry name" value="DNAJ_2"/>
    <property type="match status" value="1"/>
</dbReference>
<dbReference type="Gene3D" id="1.10.287.110">
    <property type="entry name" value="DnaJ domain"/>
    <property type="match status" value="1"/>
</dbReference>
<feature type="binding site" evidence="11">
    <location>
        <position position="153"/>
    </location>
    <ligand>
        <name>Zn(2+)</name>
        <dbReference type="ChEBI" id="CHEBI:29105"/>
        <label>1</label>
    </ligand>
</feature>
<evidence type="ECO:0000313" key="17">
    <source>
        <dbReference type="Proteomes" id="UP000266328"/>
    </source>
</evidence>
<dbReference type="Pfam" id="PF00226">
    <property type="entry name" value="DnaJ"/>
    <property type="match status" value="1"/>
</dbReference>
<sequence length="363" mass="38805">MATDREYYDVMGVPRGASQDDIKKAYRELVKKYHPDLHKDDPQAPRNMSDVNEAYDTLSDPAKRQQYDAYGKAGPTGFPGAGQAWAPQGGGSGQTFGGFDIGDLFGSFMGGFGRQQSEETPHGRDLSVSMTLTLGQAVFGVKEEIQVRRYDTCVTCHGTGAASGTSPKACPTCNGRGEVRQVQDTIFGRVVTAGVCPTCRGEGRVIESPCPACKGSGVTKADKTIEVTIPAGVDSGMKVRIAGQGDAGKHGGQSGDLYLFITVEHDSRFERQGSSLYHTVRVSPAKAVLGTTLSVPLVEGGTETVTIPAGSQHGTEVRIRGKGAQTVGERRRGDYIVRIEIGVPKTLTTEQRKLYKQLADIEK</sequence>
<evidence type="ECO:0000313" key="16">
    <source>
        <dbReference type="EMBL" id="RIE06071.1"/>
    </source>
</evidence>
<dbReference type="PANTHER" id="PTHR43096:SF48">
    <property type="entry name" value="CHAPERONE PROTEIN DNAJ"/>
    <property type="match status" value="1"/>
</dbReference>
<evidence type="ECO:0000256" key="7">
    <source>
        <dbReference type="ARBA" id="ARBA00023016"/>
    </source>
</evidence>
<dbReference type="AlphaFoldDB" id="A0A398D3M0"/>
<evidence type="ECO:0000256" key="13">
    <source>
        <dbReference type="SAM" id="MobiDB-lite"/>
    </source>
</evidence>
<dbReference type="PANTHER" id="PTHR43096">
    <property type="entry name" value="DNAJ HOMOLOG 1, MITOCHONDRIAL-RELATED"/>
    <property type="match status" value="1"/>
</dbReference>
<evidence type="ECO:0000256" key="9">
    <source>
        <dbReference type="ARBA" id="ARBA00061004"/>
    </source>
</evidence>
<keyword evidence="7 11" id="KW-0346">Stress response</keyword>
<evidence type="ECO:0000256" key="8">
    <source>
        <dbReference type="ARBA" id="ARBA00023186"/>
    </source>
</evidence>
<feature type="domain" description="CR-type" evidence="15">
    <location>
        <begin position="140"/>
        <end position="222"/>
    </location>
</feature>
<comment type="function">
    <text evidence="11">Participates actively in the response to hyperosmotic and heat shock by preventing the aggregation of stress-denatured proteins and by disaggregating proteins, also in an autonomous, DnaK-independent fashion. Unfolded proteins bind initially to DnaJ; upon interaction with the DnaJ-bound protein, DnaK hydrolyzes its bound ATP, resulting in the formation of a stable complex. GrpE releases ADP from DnaK; ATP binding to DnaK triggers the release of the substrate protein, thus completing the reaction cycle. Several rounds of ATP-dependent interactions between DnaJ, DnaK and GrpE are required for fully efficient folding. Also involved, together with DnaK and GrpE, in the DNA replication of plasmids through activation of initiation proteins.</text>
</comment>
<dbReference type="CDD" id="cd10719">
    <property type="entry name" value="DnaJ_zf"/>
    <property type="match status" value="1"/>
</dbReference>
<dbReference type="NCBIfam" id="TIGR02349">
    <property type="entry name" value="DnaJ_bact"/>
    <property type="match status" value="1"/>
</dbReference>
<evidence type="ECO:0000256" key="1">
    <source>
        <dbReference type="ARBA" id="ARBA00022490"/>
    </source>
</evidence>
<feature type="binding site" evidence="11">
    <location>
        <position position="213"/>
    </location>
    <ligand>
        <name>Zn(2+)</name>
        <dbReference type="ChEBI" id="CHEBI:29105"/>
        <label>1</label>
    </ligand>
</feature>
<evidence type="ECO:0000256" key="5">
    <source>
        <dbReference type="ARBA" id="ARBA00022771"/>
    </source>
</evidence>
<dbReference type="GO" id="GO:0031072">
    <property type="term" value="F:heat shock protein binding"/>
    <property type="evidence" value="ECO:0007669"/>
    <property type="project" value="InterPro"/>
</dbReference>
<evidence type="ECO:0000259" key="15">
    <source>
        <dbReference type="PROSITE" id="PS51188"/>
    </source>
</evidence>
<dbReference type="Gene3D" id="2.10.230.10">
    <property type="entry name" value="Heat shock protein DnaJ, cysteine-rich domain"/>
    <property type="match status" value="1"/>
</dbReference>
<dbReference type="Pfam" id="PF01556">
    <property type="entry name" value="DnaJ_C"/>
    <property type="match status" value="1"/>
</dbReference>
<dbReference type="Proteomes" id="UP000266328">
    <property type="component" value="Unassembled WGS sequence"/>
</dbReference>
<keyword evidence="1 11" id="KW-0963">Cytoplasm</keyword>
<feature type="compositionally biased region" description="Basic and acidic residues" evidence="13">
    <location>
        <begin position="33"/>
        <end position="43"/>
    </location>
</feature>
<feature type="binding site" evidence="11">
    <location>
        <position position="210"/>
    </location>
    <ligand>
        <name>Zn(2+)</name>
        <dbReference type="ChEBI" id="CHEBI:29105"/>
        <label>1</label>
    </ligand>
</feature>
<dbReference type="GO" id="GO:0008270">
    <property type="term" value="F:zinc ion binding"/>
    <property type="evidence" value="ECO:0007669"/>
    <property type="project" value="UniProtKB-UniRule"/>
</dbReference>
<dbReference type="GO" id="GO:0005524">
    <property type="term" value="F:ATP binding"/>
    <property type="evidence" value="ECO:0007669"/>
    <property type="project" value="InterPro"/>
</dbReference>
<evidence type="ECO:0000256" key="3">
    <source>
        <dbReference type="ARBA" id="ARBA00022723"/>
    </source>
</evidence>
<dbReference type="GO" id="GO:0051082">
    <property type="term" value="F:unfolded protein binding"/>
    <property type="evidence" value="ECO:0007669"/>
    <property type="project" value="UniProtKB-UniRule"/>
</dbReference>
<evidence type="ECO:0000256" key="12">
    <source>
        <dbReference type="PROSITE-ProRule" id="PRU00546"/>
    </source>
</evidence>
<feature type="repeat" description="CXXCXGXG motif" evidence="11">
    <location>
        <begin position="210"/>
        <end position="217"/>
    </location>
</feature>
<dbReference type="InterPro" id="IPR008971">
    <property type="entry name" value="HSP40/DnaJ_pept-bd"/>
</dbReference>
<feature type="binding site" evidence="11">
    <location>
        <position position="173"/>
    </location>
    <ligand>
        <name>Zn(2+)</name>
        <dbReference type="ChEBI" id="CHEBI:29105"/>
        <label>2</label>
    </ligand>
</feature>
<evidence type="ECO:0000256" key="2">
    <source>
        <dbReference type="ARBA" id="ARBA00022705"/>
    </source>
</evidence>
<gene>
    <name evidence="11 16" type="primary">dnaJ</name>
    <name evidence="16" type="ORF">SMC7_04285</name>
</gene>
<dbReference type="Gene3D" id="2.60.260.20">
    <property type="entry name" value="Urease metallochaperone UreE, N-terminal domain"/>
    <property type="match status" value="2"/>
</dbReference>
<keyword evidence="8 11" id="KW-0143">Chaperone</keyword>
<comment type="subcellular location">
    <subcellularLocation>
        <location evidence="11">Cytoplasm</location>
    </subcellularLocation>
</comment>
<dbReference type="CDD" id="cd10747">
    <property type="entry name" value="DnaJ_C"/>
    <property type="match status" value="1"/>
</dbReference>
<dbReference type="OrthoDB" id="9779889at2"/>
<name>A0A398D3M0_9BACT</name>
<dbReference type="InterPro" id="IPR036410">
    <property type="entry name" value="HSP_DnaJ_Cys-rich_dom_sf"/>
</dbReference>
<keyword evidence="6 11" id="KW-0862">Zinc</keyword>
<keyword evidence="5 11" id="KW-0863">Zinc-finger</keyword>
<evidence type="ECO:0000259" key="14">
    <source>
        <dbReference type="PROSITE" id="PS50076"/>
    </source>
</evidence>
<feature type="binding site" evidence="11">
    <location>
        <position position="170"/>
    </location>
    <ligand>
        <name>Zn(2+)</name>
        <dbReference type="ChEBI" id="CHEBI:29105"/>
        <label>2</label>
    </ligand>
</feature>
<evidence type="ECO:0000256" key="10">
    <source>
        <dbReference type="ARBA" id="ARBA00067609"/>
    </source>
</evidence>
<keyword evidence="2 11" id="KW-0235">DNA replication</keyword>
<comment type="caution">
    <text evidence="16">The sequence shown here is derived from an EMBL/GenBank/DDBJ whole genome shotgun (WGS) entry which is preliminary data.</text>
</comment>
<feature type="repeat" description="CXXCXGXG motif" evidence="11">
    <location>
        <begin position="170"/>
        <end position="177"/>
    </location>
</feature>
<dbReference type="PRINTS" id="PR00625">
    <property type="entry name" value="JDOMAIN"/>
</dbReference>
<protein>
    <recommendedName>
        <fullName evidence="10 11">Chaperone protein DnaJ</fullName>
    </recommendedName>
</protein>
<dbReference type="EMBL" id="QXIS01000025">
    <property type="protein sequence ID" value="RIE06071.1"/>
    <property type="molecule type" value="Genomic_DNA"/>
</dbReference>
<evidence type="ECO:0000256" key="4">
    <source>
        <dbReference type="ARBA" id="ARBA00022737"/>
    </source>
</evidence>
<dbReference type="FunFam" id="2.10.230.10:FF:000002">
    <property type="entry name" value="Molecular chaperone DnaJ"/>
    <property type="match status" value="1"/>
</dbReference>
<dbReference type="GO" id="GO:0006260">
    <property type="term" value="P:DNA replication"/>
    <property type="evidence" value="ECO:0007669"/>
    <property type="project" value="UniProtKB-KW"/>
</dbReference>
<dbReference type="SMART" id="SM00271">
    <property type="entry name" value="DnaJ"/>
    <property type="match status" value="1"/>
</dbReference>
<dbReference type="SUPFAM" id="SSF57938">
    <property type="entry name" value="DnaJ/Hsp40 cysteine-rich domain"/>
    <property type="match status" value="1"/>
</dbReference>
<dbReference type="HAMAP" id="MF_01152">
    <property type="entry name" value="DnaJ"/>
    <property type="match status" value="1"/>
</dbReference>
<comment type="cofactor">
    <cofactor evidence="11">
        <name>Zn(2+)</name>
        <dbReference type="ChEBI" id="CHEBI:29105"/>
    </cofactor>
    <text evidence="11">Binds 2 Zn(2+) ions per monomer.</text>
</comment>
<dbReference type="GO" id="GO:0042026">
    <property type="term" value="P:protein refolding"/>
    <property type="evidence" value="ECO:0007669"/>
    <property type="project" value="TreeGrafter"/>
</dbReference>
<evidence type="ECO:0000256" key="11">
    <source>
        <dbReference type="HAMAP-Rule" id="MF_01152"/>
    </source>
</evidence>
<dbReference type="Pfam" id="PF00684">
    <property type="entry name" value="DnaJ_CXXCXGXG"/>
    <property type="match status" value="1"/>
</dbReference>
<proteinExistence type="inferred from homology"/>
<dbReference type="SUPFAM" id="SSF49493">
    <property type="entry name" value="HSP40/DnaJ peptide-binding domain"/>
    <property type="match status" value="2"/>
</dbReference>
<dbReference type="GO" id="GO:0005737">
    <property type="term" value="C:cytoplasm"/>
    <property type="evidence" value="ECO:0007669"/>
    <property type="project" value="UniProtKB-SubCell"/>
</dbReference>
<feature type="region of interest" description="Disordered" evidence="13">
    <location>
        <begin position="33"/>
        <end position="53"/>
    </location>
</feature>
<dbReference type="InterPro" id="IPR036869">
    <property type="entry name" value="J_dom_sf"/>
</dbReference>
<feature type="repeat" description="CXXCXGXG motif" evidence="11">
    <location>
        <begin position="196"/>
        <end position="203"/>
    </location>
</feature>
<evidence type="ECO:0000256" key="6">
    <source>
        <dbReference type="ARBA" id="ARBA00022833"/>
    </source>
</evidence>
<dbReference type="FunFam" id="2.60.260.20:FF:000005">
    <property type="entry name" value="Chaperone protein dnaJ 1, mitochondrial"/>
    <property type="match status" value="1"/>
</dbReference>